<dbReference type="PANTHER" id="PTHR23131">
    <property type="entry name" value="ENDORIBONUCLEASE LACTB2"/>
    <property type="match status" value="1"/>
</dbReference>
<dbReference type="SUPFAM" id="SSF56281">
    <property type="entry name" value="Metallo-hydrolase/oxidoreductase"/>
    <property type="match status" value="1"/>
</dbReference>
<evidence type="ECO:0000313" key="2">
    <source>
        <dbReference type="EMBL" id="RLQ91136.1"/>
    </source>
</evidence>
<dbReference type="SMART" id="SM00849">
    <property type="entry name" value="Lactamase_B"/>
    <property type="match status" value="1"/>
</dbReference>
<dbReference type="InterPro" id="IPR050662">
    <property type="entry name" value="Sec-metab_biosynth-thioest"/>
</dbReference>
<dbReference type="EMBL" id="RCVZ01000024">
    <property type="protein sequence ID" value="RLQ91136.1"/>
    <property type="molecule type" value="Genomic_DNA"/>
</dbReference>
<dbReference type="Proteomes" id="UP000276770">
    <property type="component" value="Unassembled WGS sequence"/>
</dbReference>
<dbReference type="AlphaFoldDB" id="A0A3L7JK86"/>
<dbReference type="InterPro" id="IPR001279">
    <property type="entry name" value="Metallo-B-lactamas"/>
</dbReference>
<sequence length="320" mass="36515">MTFWQNDIAKLILPTPFAVGDVNVYLLKGEKLTLIDAGPKTDEAWEAFLFQLSQIGLTPEDIEQVVLTHHHPDHVGLLDWLPDDLPVYGHTYCRKWLFRTNQFDEEHDRYYYELFHQFGVEGNVDDMLKTMKSPLKYSCQRPLTGTLQEGDAVPGCPGWLVLETPGHAQSHLSFFNEKTGTLIAGDHILATISSNPLLEPPLKPDEARPKPQLQYNASLKKMLDYRITKAYTGHGTEVLKVHDLIERRLSKQHARAKQVKDMISKQEKTAFEICKEMFPAVYEKEPALTLSESVAQLDYLISEGEIESIERGGVYYYHAL</sequence>
<dbReference type="PANTHER" id="PTHR23131:SF4">
    <property type="entry name" value="METALLO-BETA-LACTAMASE SUPERFAMILY POTEIN"/>
    <property type="match status" value="1"/>
</dbReference>
<keyword evidence="2" id="KW-0378">Hydrolase</keyword>
<keyword evidence="3" id="KW-1185">Reference proteome</keyword>
<dbReference type="Pfam" id="PF00753">
    <property type="entry name" value="Lactamase_B"/>
    <property type="match status" value="1"/>
</dbReference>
<reference evidence="2 3" key="1">
    <citation type="submission" date="2018-10" db="EMBL/GenBank/DDBJ databases">
        <title>Falsibacillus sp. genome draft.</title>
        <authorList>
            <person name="Shi S."/>
        </authorList>
    </citation>
    <scope>NUCLEOTIDE SEQUENCE [LARGE SCALE GENOMIC DNA]</scope>
    <source>
        <strain evidence="2 3">GY 10110</strain>
    </source>
</reference>
<protein>
    <submittedName>
        <fullName evidence="2">MBL fold metallo-hydrolase</fullName>
    </submittedName>
</protein>
<dbReference type="GO" id="GO:0016787">
    <property type="term" value="F:hydrolase activity"/>
    <property type="evidence" value="ECO:0007669"/>
    <property type="project" value="UniProtKB-KW"/>
</dbReference>
<comment type="caution">
    <text evidence="2">The sequence shown here is derived from an EMBL/GenBank/DDBJ whole genome shotgun (WGS) entry which is preliminary data.</text>
</comment>
<dbReference type="Gene3D" id="3.60.15.10">
    <property type="entry name" value="Ribonuclease Z/Hydroxyacylglutathione hydrolase-like"/>
    <property type="match status" value="1"/>
</dbReference>
<evidence type="ECO:0000259" key="1">
    <source>
        <dbReference type="SMART" id="SM00849"/>
    </source>
</evidence>
<evidence type="ECO:0000313" key="3">
    <source>
        <dbReference type="Proteomes" id="UP000276770"/>
    </source>
</evidence>
<dbReference type="RefSeq" id="WP_121682660.1">
    <property type="nucleotide sequence ID" value="NZ_RCVZ01000024.1"/>
</dbReference>
<accession>A0A3L7JK86</accession>
<gene>
    <name evidence="2" type="ORF">D9X91_21250</name>
</gene>
<feature type="domain" description="Metallo-beta-lactamase" evidence="1">
    <location>
        <begin position="21"/>
        <end position="234"/>
    </location>
</feature>
<name>A0A3L7JK86_9BACI</name>
<dbReference type="InterPro" id="IPR036866">
    <property type="entry name" value="RibonucZ/Hydroxyglut_hydro"/>
</dbReference>
<proteinExistence type="predicted"/>
<dbReference type="OrthoDB" id="2971563at2"/>
<organism evidence="2 3">
    <name type="scientific">Falsibacillus albus</name>
    <dbReference type="NCBI Taxonomy" id="2478915"/>
    <lineage>
        <taxon>Bacteria</taxon>
        <taxon>Bacillati</taxon>
        <taxon>Bacillota</taxon>
        <taxon>Bacilli</taxon>
        <taxon>Bacillales</taxon>
        <taxon>Bacillaceae</taxon>
        <taxon>Falsibacillus</taxon>
    </lineage>
</organism>